<name>A0A5B8LFF0_9SPHN</name>
<keyword evidence="3" id="KW-1133">Transmembrane helix</keyword>
<dbReference type="RefSeq" id="WP_146569673.1">
    <property type="nucleotide sequence ID" value="NZ_CP042306.1"/>
</dbReference>
<feature type="signal peptide" evidence="5">
    <location>
        <begin position="1"/>
        <end position="18"/>
    </location>
</feature>
<evidence type="ECO:0000256" key="1">
    <source>
        <dbReference type="ARBA" id="ARBA00004167"/>
    </source>
</evidence>
<reference evidence="6 7" key="1">
    <citation type="submission" date="2019-07" db="EMBL/GenBank/DDBJ databases">
        <title>Full genome sequence of Sphingomonas sp. 4R-6-7(HKS19).</title>
        <authorList>
            <person name="Im W.-T."/>
        </authorList>
    </citation>
    <scope>NUCLEOTIDE SEQUENCE [LARGE SCALE GENOMIC DNA]</scope>
    <source>
        <strain evidence="6 7">HKS19</strain>
    </source>
</reference>
<keyword evidence="2" id="KW-0812">Transmembrane</keyword>
<keyword evidence="7" id="KW-1185">Reference proteome</keyword>
<dbReference type="GO" id="GO:0016020">
    <property type="term" value="C:membrane"/>
    <property type="evidence" value="ECO:0007669"/>
    <property type="project" value="UniProtKB-SubCell"/>
</dbReference>
<evidence type="ECO:0000313" key="7">
    <source>
        <dbReference type="Proteomes" id="UP000315673"/>
    </source>
</evidence>
<evidence type="ECO:0000256" key="2">
    <source>
        <dbReference type="ARBA" id="ARBA00022692"/>
    </source>
</evidence>
<feature type="chain" id="PRO_5022857326" evidence="5">
    <location>
        <begin position="19"/>
        <end position="108"/>
    </location>
</feature>
<evidence type="ECO:0000256" key="5">
    <source>
        <dbReference type="SAM" id="SignalP"/>
    </source>
</evidence>
<dbReference type="AlphaFoldDB" id="A0A5B8LFF0"/>
<evidence type="ECO:0000256" key="3">
    <source>
        <dbReference type="ARBA" id="ARBA00022989"/>
    </source>
</evidence>
<keyword evidence="4" id="KW-0472">Membrane</keyword>
<dbReference type="NCBIfam" id="TIGR01352">
    <property type="entry name" value="tonB_Cterm"/>
    <property type="match status" value="1"/>
</dbReference>
<sequence length="108" mass="11298">MIALAVLMLAALAPGAQDTLPPIPAGLLGATAVTCVHVTDRGIVDQAFIVSSTGDPDNDRDVVAWVKQLRWDPATMGDAIRNRWFPMPIAFGPADPPKGPSICSPPAI</sequence>
<dbReference type="SUPFAM" id="SSF74653">
    <property type="entry name" value="TolA/TonB C-terminal domain"/>
    <property type="match status" value="1"/>
</dbReference>
<gene>
    <name evidence="6" type="ORF">FPZ24_03130</name>
</gene>
<dbReference type="EMBL" id="CP042306">
    <property type="protein sequence ID" value="QDZ06589.1"/>
    <property type="molecule type" value="Genomic_DNA"/>
</dbReference>
<evidence type="ECO:0000256" key="4">
    <source>
        <dbReference type="ARBA" id="ARBA00023136"/>
    </source>
</evidence>
<dbReference type="KEGG" id="spai:FPZ24_03130"/>
<accession>A0A5B8LFF0</accession>
<proteinExistence type="predicted"/>
<evidence type="ECO:0000313" key="6">
    <source>
        <dbReference type="EMBL" id="QDZ06589.1"/>
    </source>
</evidence>
<protein>
    <submittedName>
        <fullName evidence="6">Energy transducer TonB</fullName>
    </submittedName>
</protein>
<dbReference type="Proteomes" id="UP000315673">
    <property type="component" value="Chromosome"/>
</dbReference>
<keyword evidence="5" id="KW-0732">Signal</keyword>
<dbReference type="InterPro" id="IPR006260">
    <property type="entry name" value="TonB/TolA_C"/>
</dbReference>
<dbReference type="OrthoDB" id="9961841at2"/>
<dbReference type="Gene3D" id="3.30.1150.10">
    <property type="match status" value="1"/>
</dbReference>
<organism evidence="6 7">
    <name type="scientific">Sphingomonas panacisoli</name>
    <dbReference type="NCBI Taxonomy" id="1813879"/>
    <lineage>
        <taxon>Bacteria</taxon>
        <taxon>Pseudomonadati</taxon>
        <taxon>Pseudomonadota</taxon>
        <taxon>Alphaproteobacteria</taxon>
        <taxon>Sphingomonadales</taxon>
        <taxon>Sphingomonadaceae</taxon>
        <taxon>Sphingomonas</taxon>
    </lineage>
</organism>
<comment type="subcellular location">
    <subcellularLocation>
        <location evidence="1">Membrane</location>
        <topology evidence="1">Single-pass membrane protein</topology>
    </subcellularLocation>
</comment>